<comment type="caution">
    <text evidence="6">The sequence shown here is derived from an EMBL/GenBank/DDBJ whole genome shotgun (WGS) entry which is preliminary data.</text>
</comment>
<evidence type="ECO:0000256" key="1">
    <source>
        <dbReference type="ARBA" id="ARBA00022723"/>
    </source>
</evidence>
<dbReference type="SUPFAM" id="SSF49503">
    <property type="entry name" value="Cupredoxins"/>
    <property type="match status" value="1"/>
</dbReference>
<keyword evidence="7" id="KW-1185">Reference proteome</keyword>
<reference evidence="6" key="1">
    <citation type="submission" date="2023-03" db="EMBL/GenBank/DDBJ databases">
        <title>Chromosome-scale reference genome and RAD-based genetic map of yellow starthistle (Centaurea solstitialis) reveal putative structural variation and QTLs associated with invader traits.</title>
        <authorList>
            <person name="Reatini B."/>
            <person name="Cang F.A."/>
            <person name="Jiang Q."/>
            <person name="Mckibben M.T.W."/>
            <person name="Barker M.S."/>
            <person name="Rieseberg L.H."/>
            <person name="Dlugosch K.M."/>
        </authorList>
    </citation>
    <scope>NUCLEOTIDE SEQUENCE</scope>
    <source>
        <strain evidence="6">CAN-66</strain>
        <tissue evidence="6">Leaf</tissue>
    </source>
</reference>
<keyword evidence="4" id="KW-0732">Signal</keyword>
<evidence type="ECO:0000313" key="6">
    <source>
        <dbReference type="EMBL" id="KAJ9539776.1"/>
    </source>
</evidence>
<dbReference type="CDD" id="cd04216">
    <property type="entry name" value="Phytocyanin"/>
    <property type="match status" value="1"/>
</dbReference>
<dbReference type="InterPro" id="IPR008972">
    <property type="entry name" value="Cupredoxin"/>
</dbReference>
<dbReference type="FunFam" id="2.60.40.420:FF:000003">
    <property type="entry name" value="Blue copper"/>
    <property type="match status" value="1"/>
</dbReference>
<dbReference type="PROSITE" id="PS51485">
    <property type="entry name" value="PHYTOCYANIN"/>
    <property type="match status" value="1"/>
</dbReference>
<feature type="compositionally biased region" description="Low complexity" evidence="3">
    <location>
        <begin position="150"/>
        <end position="171"/>
    </location>
</feature>
<dbReference type="Proteomes" id="UP001172457">
    <property type="component" value="Chromosome 7"/>
</dbReference>
<sequence>MAKQKIMFLGLLTLCFVFRCRATTYIVGDNSGWDISTDVDSWAQDKHFVVGDVLVFQYDSSHSVAEVNQHSYQRCNTTNVLQPGSTGNTTFALTKPGDRYFVCGNKLHCYAGMKLHVVVDGKLVEGPAHAPTLAPVPAPEAPKPETGGDSTTATTTATTNPSSKNNNPSSLVPNSAMFMPVGFKIRILMVFTCLVSWIV</sequence>
<dbReference type="GO" id="GO:0009055">
    <property type="term" value="F:electron transfer activity"/>
    <property type="evidence" value="ECO:0007669"/>
    <property type="project" value="InterPro"/>
</dbReference>
<organism evidence="6 7">
    <name type="scientific">Centaurea solstitialis</name>
    <name type="common">yellow star-thistle</name>
    <dbReference type="NCBI Taxonomy" id="347529"/>
    <lineage>
        <taxon>Eukaryota</taxon>
        <taxon>Viridiplantae</taxon>
        <taxon>Streptophyta</taxon>
        <taxon>Embryophyta</taxon>
        <taxon>Tracheophyta</taxon>
        <taxon>Spermatophyta</taxon>
        <taxon>Magnoliopsida</taxon>
        <taxon>eudicotyledons</taxon>
        <taxon>Gunneridae</taxon>
        <taxon>Pentapetalae</taxon>
        <taxon>asterids</taxon>
        <taxon>campanulids</taxon>
        <taxon>Asterales</taxon>
        <taxon>Asteraceae</taxon>
        <taxon>Carduoideae</taxon>
        <taxon>Cardueae</taxon>
        <taxon>Centaureinae</taxon>
        <taxon>Centaurea</taxon>
    </lineage>
</organism>
<proteinExistence type="predicted"/>
<feature type="chain" id="PRO_5041314478" description="Phytocyanin domain-containing protein" evidence="4">
    <location>
        <begin position="23"/>
        <end position="199"/>
    </location>
</feature>
<feature type="signal peptide" evidence="4">
    <location>
        <begin position="1"/>
        <end position="22"/>
    </location>
</feature>
<keyword evidence="1" id="KW-0479">Metal-binding</keyword>
<protein>
    <recommendedName>
        <fullName evidence="5">Phytocyanin domain-containing protein</fullName>
    </recommendedName>
</protein>
<dbReference type="GO" id="GO:0005886">
    <property type="term" value="C:plasma membrane"/>
    <property type="evidence" value="ECO:0007669"/>
    <property type="project" value="TreeGrafter"/>
</dbReference>
<name>A0AA38SPU0_9ASTR</name>
<evidence type="ECO:0000259" key="5">
    <source>
        <dbReference type="PROSITE" id="PS51485"/>
    </source>
</evidence>
<feature type="region of interest" description="Disordered" evidence="3">
    <location>
        <begin position="130"/>
        <end position="171"/>
    </location>
</feature>
<keyword evidence="2" id="KW-0325">Glycoprotein</keyword>
<dbReference type="GO" id="GO:0046872">
    <property type="term" value="F:metal ion binding"/>
    <property type="evidence" value="ECO:0007669"/>
    <property type="project" value="UniProtKB-KW"/>
</dbReference>
<dbReference type="PANTHER" id="PTHR33021">
    <property type="entry name" value="BLUE COPPER PROTEIN"/>
    <property type="match status" value="1"/>
</dbReference>
<evidence type="ECO:0000313" key="7">
    <source>
        <dbReference type="Proteomes" id="UP001172457"/>
    </source>
</evidence>
<gene>
    <name evidence="6" type="ORF">OSB04_026282</name>
</gene>
<dbReference type="InterPro" id="IPR003245">
    <property type="entry name" value="Phytocyanin_dom"/>
</dbReference>
<dbReference type="PANTHER" id="PTHR33021:SF507">
    <property type="entry name" value="PHYTOCYANIN DOMAIN-CONTAINING PROTEIN"/>
    <property type="match status" value="1"/>
</dbReference>
<dbReference type="InterPro" id="IPR039391">
    <property type="entry name" value="Phytocyanin-like"/>
</dbReference>
<dbReference type="Gene3D" id="2.60.40.420">
    <property type="entry name" value="Cupredoxins - blue copper proteins"/>
    <property type="match status" value="1"/>
</dbReference>
<evidence type="ECO:0000256" key="2">
    <source>
        <dbReference type="ARBA" id="ARBA00023180"/>
    </source>
</evidence>
<evidence type="ECO:0000256" key="4">
    <source>
        <dbReference type="SAM" id="SignalP"/>
    </source>
</evidence>
<dbReference type="AlphaFoldDB" id="A0AA38SPU0"/>
<evidence type="ECO:0000256" key="3">
    <source>
        <dbReference type="SAM" id="MobiDB-lite"/>
    </source>
</evidence>
<dbReference type="Pfam" id="PF02298">
    <property type="entry name" value="Cu_bind_like"/>
    <property type="match status" value="1"/>
</dbReference>
<dbReference type="EMBL" id="JARYMX010000007">
    <property type="protein sequence ID" value="KAJ9539776.1"/>
    <property type="molecule type" value="Genomic_DNA"/>
</dbReference>
<accession>A0AA38SPU0</accession>
<feature type="domain" description="Phytocyanin" evidence="5">
    <location>
        <begin position="23"/>
        <end position="121"/>
    </location>
</feature>